<gene>
    <name evidence="2" type="ORF">TBK1r_66100</name>
</gene>
<dbReference type="Proteomes" id="UP000318081">
    <property type="component" value="Chromosome"/>
</dbReference>
<proteinExistence type="predicted"/>
<feature type="compositionally biased region" description="Basic and acidic residues" evidence="1">
    <location>
        <begin position="26"/>
        <end position="43"/>
    </location>
</feature>
<reference evidence="2 3" key="1">
    <citation type="submission" date="2019-02" db="EMBL/GenBank/DDBJ databases">
        <title>Deep-cultivation of Planctomycetes and their phenomic and genomic characterization uncovers novel biology.</title>
        <authorList>
            <person name="Wiegand S."/>
            <person name="Jogler M."/>
            <person name="Boedeker C."/>
            <person name="Pinto D."/>
            <person name="Vollmers J."/>
            <person name="Rivas-Marin E."/>
            <person name="Kohn T."/>
            <person name="Peeters S.H."/>
            <person name="Heuer A."/>
            <person name="Rast P."/>
            <person name="Oberbeckmann S."/>
            <person name="Bunk B."/>
            <person name="Jeske O."/>
            <person name="Meyerdierks A."/>
            <person name="Storesund J.E."/>
            <person name="Kallscheuer N."/>
            <person name="Luecker S."/>
            <person name="Lage O.M."/>
            <person name="Pohl T."/>
            <person name="Merkel B.J."/>
            <person name="Hornburger P."/>
            <person name="Mueller R.-W."/>
            <person name="Bruemmer F."/>
            <person name="Labrenz M."/>
            <person name="Spormann A.M."/>
            <person name="Op den Camp H."/>
            <person name="Overmann J."/>
            <person name="Amann R."/>
            <person name="Jetten M.S.M."/>
            <person name="Mascher T."/>
            <person name="Medema M.H."/>
            <person name="Devos D.P."/>
            <person name="Kaster A.-K."/>
            <person name="Ovreas L."/>
            <person name="Rohde M."/>
            <person name="Galperin M.Y."/>
            <person name="Jogler C."/>
        </authorList>
    </citation>
    <scope>NUCLEOTIDE SEQUENCE [LARGE SCALE GENOMIC DNA]</scope>
    <source>
        <strain evidence="2 3">TBK1r</strain>
    </source>
</reference>
<feature type="region of interest" description="Disordered" evidence="1">
    <location>
        <begin position="1"/>
        <end position="44"/>
    </location>
</feature>
<protein>
    <submittedName>
        <fullName evidence="2">Uncharacterized protein</fullName>
    </submittedName>
</protein>
<sequence length="141" mass="15411">MPKSPKLRSNLKAADRRRRRRNLAGRGHDRPTAPSDVNRRPTDGVDVPQLLIEAVLSIAEREAALNDSAVVGALRAIKNGSTSRSAYTQAVCEEMIRRLEAAAVGEPQRRKSAGELLTIALDNTDSESPDRLIRYLALIAS</sequence>
<organism evidence="2 3">
    <name type="scientific">Stieleria magnilauensis</name>
    <dbReference type="NCBI Taxonomy" id="2527963"/>
    <lineage>
        <taxon>Bacteria</taxon>
        <taxon>Pseudomonadati</taxon>
        <taxon>Planctomycetota</taxon>
        <taxon>Planctomycetia</taxon>
        <taxon>Pirellulales</taxon>
        <taxon>Pirellulaceae</taxon>
        <taxon>Stieleria</taxon>
    </lineage>
</organism>
<dbReference type="RefSeq" id="WP_145219344.1">
    <property type="nucleotide sequence ID" value="NZ_CP036432.1"/>
</dbReference>
<dbReference type="EMBL" id="CP036432">
    <property type="protein sequence ID" value="QDV87579.1"/>
    <property type="molecule type" value="Genomic_DNA"/>
</dbReference>
<evidence type="ECO:0000313" key="2">
    <source>
        <dbReference type="EMBL" id="QDV87579.1"/>
    </source>
</evidence>
<name>A0ABX5Y643_9BACT</name>
<accession>A0ABX5Y643</accession>
<keyword evidence="3" id="KW-1185">Reference proteome</keyword>
<evidence type="ECO:0000256" key="1">
    <source>
        <dbReference type="SAM" id="MobiDB-lite"/>
    </source>
</evidence>
<evidence type="ECO:0000313" key="3">
    <source>
        <dbReference type="Proteomes" id="UP000318081"/>
    </source>
</evidence>